<evidence type="ECO:0000313" key="2">
    <source>
        <dbReference type="Proteomes" id="UP000821865"/>
    </source>
</evidence>
<accession>A0ACB8CGV4</accession>
<dbReference type="Proteomes" id="UP000821865">
    <property type="component" value="Chromosome 7"/>
</dbReference>
<dbReference type="EMBL" id="CM023476">
    <property type="protein sequence ID" value="KAH7941896.1"/>
    <property type="molecule type" value="Genomic_DNA"/>
</dbReference>
<proteinExistence type="predicted"/>
<gene>
    <name evidence="1" type="ORF">HPB49_018363</name>
</gene>
<comment type="caution">
    <text evidence="1">The sequence shown here is derived from an EMBL/GenBank/DDBJ whole genome shotgun (WGS) entry which is preliminary data.</text>
</comment>
<name>A0ACB8CGV4_DERSI</name>
<organism evidence="1 2">
    <name type="scientific">Dermacentor silvarum</name>
    <name type="common">Tick</name>
    <dbReference type="NCBI Taxonomy" id="543639"/>
    <lineage>
        <taxon>Eukaryota</taxon>
        <taxon>Metazoa</taxon>
        <taxon>Ecdysozoa</taxon>
        <taxon>Arthropoda</taxon>
        <taxon>Chelicerata</taxon>
        <taxon>Arachnida</taxon>
        <taxon>Acari</taxon>
        <taxon>Parasitiformes</taxon>
        <taxon>Ixodida</taxon>
        <taxon>Ixodoidea</taxon>
        <taxon>Ixodidae</taxon>
        <taxon>Rhipicephalinae</taxon>
        <taxon>Dermacentor</taxon>
    </lineage>
</organism>
<protein>
    <submittedName>
        <fullName evidence="1">Uncharacterized protein</fullName>
    </submittedName>
</protein>
<evidence type="ECO:0000313" key="1">
    <source>
        <dbReference type="EMBL" id="KAH7941896.1"/>
    </source>
</evidence>
<reference evidence="1" key="1">
    <citation type="submission" date="2020-05" db="EMBL/GenBank/DDBJ databases">
        <title>Large-scale comparative analyses of tick genomes elucidate their genetic diversity and vector capacities.</title>
        <authorList>
            <person name="Jia N."/>
            <person name="Wang J."/>
            <person name="Shi W."/>
            <person name="Du L."/>
            <person name="Sun Y."/>
            <person name="Zhan W."/>
            <person name="Jiang J."/>
            <person name="Wang Q."/>
            <person name="Zhang B."/>
            <person name="Ji P."/>
            <person name="Sakyi L.B."/>
            <person name="Cui X."/>
            <person name="Yuan T."/>
            <person name="Jiang B."/>
            <person name="Yang W."/>
            <person name="Lam T.T.-Y."/>
            <person name="Chang Q."/>
            <person name="Ding S."/>
            <person name="Wang X."/>
            <person name="Zhu J."/>
            <person name="Ruan X."/>
            <person name="Zhao L."/>
            <person name="Wei J."/>
            <person name="Que T."/>
            <person name="Du C."/>
            <person name="Cheng J."/>
            <person name="Dai P."/>
            <person name="Han X."/>
            <person name="Huang E."/>
            <person name="Gao Y."/>
            <person name="Liu J."/>
            <person name="Shao H."/>
            <person name="Ye R."/>
            <person name="Li L."/>
            <person name="Wei W."/>
            <person name="Wang X."/>
            <person name="Wang C."/>
            <person name="Yang T."/>
            <person name="Huo Q."/>
            <person name="Li W."/>
            <person name="Guo W."/>
            <person name="Chen H."/>
            <person name="Zhou L."/>
            <person name="Ni X."/>
            <person name="Tian J."/>
            <person name="Zhou Y."/>
            <person name="Sheng Y."/>
            <person name="Liu T."/>
            <person name="Pan Y."/>
            <person name="Xia L."/>
            <person name="Li J."/>
            <person name="Zhao F."/>
            <person name="Cao W."/>
        </authorList>
    </citation>
    <scope>NUCLEOTIDE SEQUENCE</scope>
    <source>
        <strain evidence="1">Dsil-2018</strain>
    </source>
</reference>
<sequence>MPSIRCSLQRALDAVTASLGSIGLTVSTAKTDAMLIHPLASARRYTKQLKIVGRRRAPLTGDPCKHAGARRPEAEQLACREQTTPCRPRVGRRRELALSAGDNALPVAPGYAIGYADGVTEAAEAVRCPPPSSSIYACLLPRCKSSSKQRTPGISFHEIPSDPELRAKWLKVISRDDWTPNTTSCYSTVCSRHFGSSDFKEGCTIRKLKKDAVPSIFEEYPAYLQAPKNREISDASAGKREAAAPAVNTPPPKRRAVESQLESPSLPLNDLPSVDVASQELSLMDCSATELPLPLENGASERCITTTCRWTELYVQVSSLFSVSAMDKRKWRRKERDSNARIERLKNTVDKYKQELQKLKEECYVSAFLQVVEKEKDLAASI</sequence>
<keyword evidence="2" id="KW-1185">Reference proteome</keyword>